<sequence length="392" mass="39371">MKKLFTLAAAGVLTATSLDAQAQAPITVNGQLAATEVSANGYQLVGRYTGNRGFGDAGLLALYAASDATNLYFFLAGTLENNASDVKNSIQLFIDRPGATDGVSVGTRLPAPAAVTAPAVGTSFAGMTAALDLAADLGIGIKGTGAGNQVQVDGIAYTSATAATAAVLTGSTPLNTTGTPGTIVATGALAPFAGAMVAYNSSANLSANPGFASNGNAPSNGLEIMVSRVAMGIPAAGGVVRIFAVQNNQDGSFLSTDFIPQRNPVPATSENVGSAATANFTTIPGTQAGTLTVGSATLTVLSNRSEVASKLGFSVYPNPSRGAAKVEYNVLSGKQSVSLDVYNGIGQLVRTLSSEQQSAGRHSYALDNLSAGAYYVKLQVGSQATSQKVIVE</sequence>
<dbReference type="RefSeq" id="WP_084447881.1">
    <property type="nucleotide sequence ID" value="NZ_FWWW01000104.1"/>
</dbReference>
<evidence type="ECO:0000259" key="2">
    <source>
        <dbReference type="Pfam" id="PF18962"/>
    </source>
</evidence>
<evidence type="ECO:0000313" key="4">
    <source>
        <dbReference type="Proteomes" id="UP000192266"/>
    </source>
</evidence>
<dbReference type="Gene3D" id="2.60.40.4070">
    <property type="match status" value="1"/>
</dbReference>
<dbReference type="NCBIfam" id="TIGR04183">
    <property type="entry name" value="Por_Secre_tail"/>
    <property type="match status" value="1"/>
</dbReference>
<dbReference type="Proteomes" id="UP000192266">
    <property type="component" value="Unassembled WGS sequence"/>
</dbReference>
<keyword evidence="1" id="KW-0732">Signal</keyword>
<evidence type="ECO:0000256" key="1">
    <source>
        <dbReference type="SAM" id="SignalP"/>
    </source>
</evidence>
<dbReference type="AlphaFoldDB" id="A0A1W1W4F2"/>
<feature type="chain" id="PRO_5012280561" description="Secretion system C-terminal sorting domain-containing protein" evidence="1">
    <location>
        <begin position="23"/>
        <end position="392"/>
    </location>
</feature>
<proteinExistence type="predicted"/>
<protein>
    <recommendedName>
        <fullName evidence="2">Secretion system C-terminal sorting domain-containing protein</fullName>
    </recommendedName>
</protein>
<dbReference type="Pfam" id="PF18962">
    <property type="entry name" value="Por_Secre_tail"/>
    <property type="match status" value="1"/>
</dbReference>
<dbReference type="OrthoDB" id="873118at2"/>
<dbReference type="STRING" id="645990.SAMN00120144_1276"/>
<feature type="domain" description="Secretion system C-terminal sorting" evidence="2">
    <location>
        <begin position="315"/>
        <end position="391"/>
    </location>
</feature>
<name>A0A1W1W4F2_9BACT</name>
<organism evidence="3 4">
    <name type="scientific">Hymenobacter roseosalivarius DSM 11622</name>
    <dbReference type="NCBI Taxonomy" id="645990"/>
    <lineage>
        <taxon>Bacteria</taxon>
        <taxon>Pseudomonadati</taxon>
        <taxon>Bacteroidota</taxon>
        <taxon>Cytophagia</taxon>
        <taxon>Cytophagales</taxon>
        <taxon>Hymenobacteraceae</taxon>
        <taxon>Hymenobacter</taxon>
    </lineage>
</organism>
<accession>A0A1W1W4F2</accession>
<feature type="signal peptide" evidence="1">
    <location>
        <begin position="1"/>
        <end position="22"/>
    </location>
</feature>
<reference evidence="3 4" key="1">
    <citation type="submission" date="2017-04" db="EMBL/GenBank/DDBJ databases">
        <authorList>
            <person name="Afonso C.L."/>
            <person name="Miller P.J."/>
            <person name="Scott M.A."/>
            <person name="Spackman E."/>
            <person name="Goraichik I."/>
            <person name="Dimitrov K.M."/>
            <person name="Suarez D.L."/>
            <person name="Swayne D.E."/>
        </authorList>
    </citation>
    <scope>NUCLEOTIDE SEQUENCE [LARGE SCALE GENOMIC DNA]</scope>
    <source>
        <strain evidence="3 4">DSM 11622</strain>
    </source>
</reference>
<dbReference type="EMBL" id="FWWW01000104">
    <property type="protein sequence ID" value="SMC00522.1"/>
    <property type="molecule type" value="Genomic_DNA"/>
</dbReference>
<keyword evidence="4" id="KW-1185">Reference proteome</keyword>
<evidence type="ECO:0000313" key="3">
    <source>
        <dbReference type="EMBL" id="SMC00522.1"/>
    </source>
</evidence>
<dbReference type="InterPro" id="IPR026444">
    <property type="entry name" value="Secre_tail"/>
</dbReference>
<gene>
    <name evidence="3" type="ORF">SAMN00120144_1276</name>
</gene>